<dbReference type="PANTHER" id="PTHR13707">
    <property type="entry name" value="KETOACID-COENZYME A TRANSFERASE"/>
    <property type="match status" value="1"/>
</dbReference>
<dbReference type="SMART" id="SM00882">
    <property type="entry name" value="CoA_trans"/>
    <property type="match status" value="1"/>
</dbReference>
<evidence type="ECO:0000256" key="1">
    <source>
        <dbReference type="ARBA" id="ARBA00022679"/>
    </source>
</evidence>
<dbReference type="EMBL" id="DRWN01000022">
    <property type="protein sequence ID" value="HHK68035.1"/>
    <property type="molecule type" value="Genomic_DNA"/>
</dbReference>
<dbReference type="Pfam" id="PF01144">
    <property type="entry name" value="CoA_trans"/>
    <property type="match status" value="1"/>
</dbReference>
<organism evidence="2">
    <name type="scientific">Caldiarchaeum subterraneum</name>
    <dbReference type="NCBI Taxonomy" id="311458"/>
    <lineage>
        <taxon>Archaea</taxon>
        <taxon>Nitrososphaerota</taxon>
        <taxon>Candidatus Caldarchaeales</taxon>
        <taxon>Candidatus Caldarchaeaceae</taxon>
        <taxon>Candidatus Caldarchaeum</taxon>
    </lineage>
</organism>
<dbReference type="SUPFAM" id="SSF100950">
    <property type="entry name" value="NagB/RpiA/CoA transferase-like"/>
    <property type="match status" value="1"/>
</dbReference>
<evidence type="ECO:0000313" key="2">
    <source>
        <dbReference type="EMBL" id="HHK68035.1"/>
    </source>
</evidence>
<dbReference type="InterPro" id="IPR037171">
    <property type="entry name" value="NagB/RpiA_transferase-like"/>
</dbReference>
<dbReference type="PANTHER" id="PTHR13707:SF60">
    <property type="entry name" value="ACETATE COA-TRANSFERASE SUBUNIT ALPHA"/>
    <property type="match status" value="1"/>
</dbReference>
<proteinExistence type="predicted"/>
<accession>A0A7C5QMR3</accession>
<gene>
    <name evidence="2" type="ORF">ENM11_02620</name>
</gene>
<dbReference type="InterPro" id="IPR004165">
    <property type="entry name" value="CoA_trans_fam_I"/>
</dbReference>
<comment type="caution">
    <text evidence="2">The sequence shown here is derived from an EMBL/GenBank/DDBJ whole genome shotgun (WGS) entry which is preliminary data.</text>
</comment>
<protein>
    <submittedName>
        <fullName evidence="2">CoA transferase subunit A</fullName>
    </submittedName>
</protein>
<dbReference type="Gene3D" id="3.40.1080.10">
    <property type="entry name" value="Glutaconate Coenzyme A-transferase"/>
    <property type="match status" value="1"/>
</dbReference>
<dbReference type="GO" id="GO:0008410">
    <property type="term" value="F:CoA-transferase activity"/>
    <property type="evidence" value="ECO:0007669"/>
    <property type="project" value="InterPro"/>
</dbReference>
<dbReference type="AlphaFoldDB" id="A0A7C5QMR3"/>
<keyword evidence="1 2" id="KW-0808">Transferase</keyword>
<reference evidence="2" key="1">
    <citation type="journal article" date="2020" name="mSystems">
        <title>Genome- and Community-Level Interaction Insights into Carbon Utilization and Element Cycling Functions of Hydrothermarchaeota in Hydrothermal Sediment.</title>
        <authorList>
            <person name="Zhou Z."/>
            <person name="Liu Y."/>
            <person name="Xu W."/>
            <person name="Pan J."/>
            <person name="Luo Z.H."/>
            <person name="Li M."/>
        </authorList>
    </citation>
    <scope>NUCLEOTIDE SEQUENCE [LARGE SCALE GENOMIC DNA]</scope>
    <source>
        <strain evidence="2">SpSt-1056</strain>
    </source>
</reference>
<name>A0A7C5QMR3_CALS0</name>
<sequence>MRKTKLTTLEEALKLVKDGCRIAIGGFQLASRPMTLLRTVMKNHVKNLTVISPPCGLDVDMLIAAGAVSKIVTSYVGGETIVGIGPVFRSAVEQNEVEVSELDTGMLIAALRAASEGLPCALWRGGIGTSITEVNPHVKTLTEPITGSTLLAVPALSADVALIHASLADEYGNIQHVSHLLLDRLIASASKKVIVEVEKVVSNEHIRANYWRTTIPNYMVEAVVHTPYGAHPTSSPGFYTADIKHLSQEYVPAANAWLKGDRQPLQEYLNKYVYEPKDHWEYLQTIGFRKLLSLGSVQVESG</sequence>